<dbReference type="GO" id="GO:0006302">
    <property type="term" value="P:double-strand break repair"/>
    <property type="evidence" value="ECO:0007669"/>
    <property type="project" value="InterPro"/>
</dbReference>
<evidence type="ECO:0000256" key="1">
    <source>
        <dbReference type="SAM" id="Coils"/>
    </source>
</evidence>
<keyword evidence="1" id="KW-0175">Coiled coil</keyword>
<dbReference type="STRING" id="983965.A0A2T4CBN2"/>
<keyword evidence="5" id="KW-1185">Reference proteome</keyword>
<dbReference type="Pfam" id="PF13476">
    <property type="entry name" value="AAA_23"/>
    <property type="match status" value="1"/>
</dbReference>
<gene>
    <name evidence="4" type="ORF">M440DRAFT_1460643</name>
</gene>
<proteinExistence type="predicted"/>
<accession>A0A2T4CBN2</accession>
<reference evidence="4 5" key="1">
    <citation type="submission" date="2016-07" db="EMBL/GenBank/DDBJ databases">
        <title>Multiple horizontal gene transfer events from other fungi enriched the ability of initially mycotrophic Trichoderma (Ascomycota) to feed on dead plant biomass.</title>
        <authorList>
            <consortium name="DOE Joint Genome Institute"/>
            <person name="Aerts A."/>
            <person name="Atanasova L."/>
            <person name="Chenthamara K."/>
            <person name="Zhang J."/>
            <person name="Grujic M."/>
            <person name="Henrissat B."/>
            <person name="Kuo A."/>
            <person name="Salamov A."/>
            <person name="Lipzen A."/>
            <person name="Labutti K."/>
            <person name="Barry K."/>
            <person name="Miao Y."/>
            <person name="Rahimi M.J."/>
            <person name="Shen Q."/>
            <person name="Grigoriev I.V."/>
            <person name="Kubicek C.P."/>
            <person name="Druzhinina I.S."/>
        </authorList>
    </citation>
    <scope>NUCLEOTIDE SEQUENCE [LARGE SCALE GENOMIC DNA]</scope>
    <source>
        <strain evidence="4 5">ATCC 18648</strain>
    </source>
</reference>
<dbReference type="Gene3D" id="3.60.21.10">
    <property type="match status" value="1"/>
</dbReference>
<dbReference type="AlphaFoldDB" id="A0A2T4CBN2"/>
<dbReference type="EMBL" id="KZ679128">
    <property type="protein sequence ID" value="PTB78928.1"/>
    <property type="molecule type" value="Genomic_DNA"/>
</dbReference>
<protein>
    <submittedName>
        <fullName evidence="4">P-loop containing nucleoside triphosphate hydrolase protein</fullName>
    </submittedName>
</protein>
<dbReference type="InterPro" id="IPR038729">
    <property type="entry name" value="Rad50/SbcC_AAA"/>
</dbReference>
<dbReference type="SUPFAM" id="SSF56300">
    <property type="entry name" value="Metallo-dependent phosphatases"/>
    <property type="match status" value="1"/>
</dbReference>
<dbReference type="CDD" id="cd00267">
    <property type="entry name" value="ABC_ATPase"/>
    <property type="match status" value="1"/>
</dbReference>
<evidence type="ECO:0000259" key="3">
    <source>
        <dbReference type="Pfam" id="PF13476"/>
    </source>
</evidence>
<feature type="compositionally biased region" description="Basic and acidic residues" evidence="2">
    <location>
        <begin position="391"/>
        <end position="400"/>
    </location>
</feature>
<dbReference type="Proteomes" id="UP000240760">
    <property type="component" value="Unassembled WGS sequence"/>
</dbReference>
<feature type="region of interest" description="Disordered" evidence="2">
    <location>
        <begin position="23"/>
        <end position="47"/>
    </location>
</feature>
<dbReference type="SUPFAM" id="SSF52540">
    <property type="entry name" value="P-loop containing nucleoside triphosphate hydrolases"/>
    <property type="match status" value="1"/>
</dbReference>
<dbReference type="GO" id="GO:0016887">
    <property type="term" value="F:ATP hydrolysis activity"/>
    <property type="evidence" value="ECO:0007669"/>
    <property type="project" value="InterPro"/>
</dbReference>
<dbReference type="InterPro" id="IPR027417">
    <property type="entry name" value="P-loop_NTPase"/>
</dbReference>
<dbReference type="PANTHER" id="PTHR32114">
    <property type="entry name" value="ABC TRANSPORTER ABCH.3"/>
    <property type="match status" value="1"/>
</dbReference>
<dbReference type="Gene3D" id="3.40.50.300">
    <property type="entry name" value="P-loop containing nucleotide triphosphate hydrolases"/>
    <property type="match status" value="2"/>
</dbReference>
<feature type="coiled-coil region" evidence="1">
    <location>
        <begin position="865"/>
        <end position="924"/>
    </location>
</feature>
<dbReference type="PANTHER" id="PTHR32114:SF2">
    <property type="entry name" value="ABC TRANSPORTER ABCH.3"/>
    <property type="match status" value="1"/>
</dbReference>
<sequence length="1174" mass="131210">MPVKLSRSILQFSCAQEHTLGRPFRPLEDEEDQTRKKARPVGDDVPSPSTAQWLLLSDLHFKHRDLDRVWKTAQWIVSEAERNRVGRAIPTHVLSTCFRFIDLLSKAVPRVHVLLGNHDLAYRREYQTTALDALNIGRMAPYVSLHSHIATHEWDGRRVLLLPFREEQDELTEAVDALDPAEARETVAFAHLAINKAITQRHIVRPDGGKLGAAGSVTYRGLTGPDRFASLARTFTGHFHSHQTILEKPSGHSKSNLQGSITYLGSPLQLNWADLHDERRGVVLLNPATLEHQLLVNPHAVGYTTANVEQVLDGHVDEATVADKHVMLLGDLTLRRYATARDKLASLGARSVRQWDPRGFGLLDERPSSGQLGASAPASDATIQVTEVLNKDDTELDGGRDSTSSGLVVESPPSSPDIAAEAREFVESSQLGASLRMRRDELARVGQRIMQVSRQLADPNHEPEGLDHRDFLDGSTQVFGSSTATEQVESSGHVFIAEPRRLTITNFLGVQGTITIDFQQDLSRGLTLLMGDNGSGKSTLVEAMVWCQFGQCIRSGLVVNDVVNDVIGNNCSVVLEFANGYAIARYRKHKSHGNRVIVSLHGEPQPQLELPDTRSTQRAIDELLGINYNAYIRTVVLSHESTASFLSSTPPQRRDLIETSLGLSMLDHCAKISRALLKDIDNEASRLHLRMEGLLGKRESSEQQLNDLEQARKRLDEKAAKLATSLAVAVQELKDLEAPTDEQRPAMVDANLDDDISALKKHLQKEQEKLRRLDRSYNQIRDNQIRREKHAQPATWLEQLHRQYRQTAADMAAAPLGPGKLLRTSKIILVRFQWMTLRAVLYMSGFSKDGRHKPSAQERHQEAAIRSLREDVENSILRLHKLKLEVDRLLNTVFALRDRHAERVNKQLDQVTQAQRSLELLQRETAPYTDLIKKEQTTLASILSEHDALNTKCQQLAAQRELFAFWSWNLAKRTRQPSSPKRSTEKAAVNFREHVLVKSLSELNALLAQVLMILYDDTRHARDMATGMLRSLFDSDTVDTITETSPPSGSILNQTLSVSSSLSYGKRSSGERKRVDLALFFALLQLSLARSAHRSHYLLVDEVFDSLDGAGQAAVVRWCGLMSQRMAGWILMITHSQHLIEQDPGEDVGKALVVRARMGPRGTVLLVDGRRIGV</sequence>
<feature type="region of interest" description="Disordered" evidence="2">
    <location>
        <begin position="391"/>
        <end position="415"/>
    </location>
</feature>
<name>A0A2T4CBN2_TRILO</name>
<dbReference type="GO" id="GO:0003677">
    <property type="term" value="F:DNA binding"/>
    <property type="evidence" value="ECO:0007669"/>
    <property type="project" value="UniProtKB-ARBA"/>
</dbReference>
<evidence type="ECO:0000313" key="4">
    <source>
        <dbReference type="EMBL" id="PTB78928.1"/>
    </source>
</evidence>
<evidence type="ECO:0000313" key="5">
    <source>
        <dbReference type="Proteomes" id="UP000240760"/>
    </source>
</evidence>
<dbReference type="InterPro" id="IPR029052">
    <property type="entry name" value="Metallo-depent_PP-like"/>
</dbReference>
<organism evidence="4 5">
    <name type="scientific">Trichoderma longibrachiatum ATCC 18648</name>
    <dbReference type="NCBI Taxonomy" id="983965"/>
    <lineage>
        <taxon>Eukaryota</taxon>
        <taxon>Fungi</taxon>
        <taxon>Dikarya</taxon>
        <taxon>Ascomycota</taxon>
        <taxon>Pezizomycotina</taxon>
        <taxon>Sordariomycetes</taxon>
        <taxon>Hypocreomycetidae</taxon>
        <taxon>Hypocreales</taxon>
        <taxon>Hypocreaceae</taxon>
        <taxon>Trichoderma</taxon>
    </lineage>
</organism>
<dbReference type="OrthoDB" id="18797at2759"/>
<feature type="coiled-coil region" evidence="1">
    <location>
        <begin position="691"/>
        <end position="725"/>
    </location>
</feature>
<evidence type="ECO:0000256" key="2">
    <source>
        <dbReference type="SAM" id="MobiDB-lite"/>
    </source>
</evidence>
<feature type="domain" description="Rad50/SbcC-type AAA" evidence="3">
    <location>
        <begin position="501"/>
        <end position="731"/>
    </location>
</feature>
<keyword evidence="4" id="KW-0378">Hydrolase</keyword>
<feature type="coiled-coil region" evidence="1">
    <location>
        <begin position="756"/>
        <end position="783"/>
    </location>
</feature>